<dbReference type="OrthoDB" id="9812555at2"/>
<comment type="similarity">
    <text evidence="3 12">Belongs to the methylenetetrahydrofolate reductase family.</text>
</comment>
<evidence type="ECO:0000256" key="11">
    <source>
        <dbReference type="ARBA" id="ARBA00048628"/>
    </source>
</evidence>
<dbReference type="GO" id="GO:0106312">
    <property type="term" value="F:methylenetetrahydrofolate reductase (NADH) activity"/>
    <property type="evidence" value="ECO:0007669"/>
    <property type="project" value="UniProtKB-EC"/>
</dbReference>
<dbReference type="EC" id="1.5.1.54" evidence="12"/>
<comment type="cofactor">
    <cofactor evidence="1 12">
        <name>FAD</name>
        <dbReference type="ChEBI" id="CHEBI:57692"/>
    </cofactor>
</comment>
<keyword evidence="7 12" id="KW-0560">Oxidoreductase</keyword>
<gene>
    <name evidence="13" type="primary">metF</name>
    <name evidence="13" type="ORF">FL583_29205</name>
</gene>
<reference evidence="13 14" key="1">
    <citation type="submission" date="2019-07" db="EMBL/GenBank/DDBJ databases">
        <title>Cryptosporangium phraense sp. nov., isolated from plant litter.</title>
        <authorList>
            <person name="Suriyachadkun C."/>
        </authorList>
    </citation>
    <scope>NUCLEOTIDE SEQUENCE [LARGE SCALE GENOMIC DNA]</scope>
    <source>
        <strain evidence="13 14">A-T 5661</strain>
    </source>
</reference>
<sequence length="303" mass="32700">MATGVSVRRTSVGDLVRDDAPTYSFEFFPPKTDAGEKQLWQAIRELEALQPSFVSITYGAGGSSRDRTVGITERIATETTLLPMAHLTAVNHSVAELRNVIGHYAAAGVHDVLVLRGDPPGDPQADWIAHPEGYSYASELVSLVRNSGDFCVGVAAFPEKHPRSPDLESDVRFFVDKCRAGADFAITQFFFDWQDWARLRDAVAAAGCDVPIVPGVMPVTNVSQIERMAILSGAAFPSDLADRLRAVADDQNAVREIGVEVATTLSARLLAEGAPGIHFITLNRSASTREVWANLAPAQVAVR</sequence>
<evidence type="ECO:0000256" key="3">
    <source>
        <dbReference type="ARBA" id="ARBA00006743"/>
    </source>
</evidence>
<evidence type="ECO:0000256" key="6">
    <source>
        <dbReference type="ARBA" id="ARBA00022827"/>
    </source>
</evidence>
<evidence type="ECO:0000256" key="12">
    <source>
        <dbReference type="RuleBase" id="RU003862"/>
    </source>
</evidence>
<comment type="caution">
    <text evidence="13">The sequence shown here is derived from an EMBL/GenBank/DDBJ whole genome shotgun (WGS) entry which is preliminary data.</text>
</comment>
<dbReference type="UniPathway" id="UPA00193"/>
<dbReference type="EMBL" id="VIRS01000025">
    <property type="protein sequence ID" value="TQS41561.1"/>
    <property type="molecule type" value="Genomic_DNA"/>
</dbReference>
<dbReference type="PANTHER" id="PTHR45754">
    <property type="entry name" value="METHYLENETETRAHYDROFOLATE REDUCTASE"/>
    <property type="match status" value="1"/>
</dbReference>
<name>A0A545AJS2_9ACTN</name>
<evidence type="ECO:0000313" key="13">
    <source>
        <dbReference type="EMBL" id="TQS41561.1"/>
    </source>
</evidence>
<evidence type="ECO:0000313" key="14">
    <source>
        <dbReference type="Proteomes" id="UP000317982"/>
    </source>
</evidence>
<dbReference type="GO" id="GO:0009086">
    <property type="term" value="P:methionine biosynthetic process"/>
    <property type="evidence" value="ECO:0007669"/>
    <property type="project" value="UniProtKB-KW"/>
</dbReference>
<dbReference type="PANTHER" id="PTHR45754:SF3">
    <property type="entry name" value="METHYLENETETRAHYDROFOLATE REDUCTASE (NADPH)"/>
    <property type="match status" value="1"/>
</dbReference>
<dbReference type="CDD" id="cd00537">
    <property type="entry name" value="MTHFR"/>
    <property type="match status" value="1"/>
</dbReference>
<comment type="catalytic activity">
    <reaction evidence="11">
        <text>(6S)-5-methyl-5,6,7,8-tetrahydrofolate + NAD(+) = (6R)-5,10-methylene-5,6,7,8-tetrahydrofolate + NADH + H(+)</text>
        <dbReference type="Rhea" id="RHEA:19821"/>
        <dbReference type="ChEBI" id="CHEBI:15378"/>
        <dbReference type="ChEBI" id="CHEBI:15636"/>
        <dbReference type="ChEBI" id="CHEBI:18608"/>
        <dbReference type="ChEBI" id="CHEBI:57540"/>
        <dbReference type="ChEBI" id="CHEBI:57945"/>
        <dbReference type="EC" id="1.5.1.54"/>
    </reaction>
    <physiologicalReaction direction="right-to-left" evidence="11">
        <dbReference type="Rhea" id="RHEA:19823"/>
    </physiologicalReaction>
</comment>
<evidence type="ECO:0000256" key="8">
    <source>
        <dbReference type="ARBA" id="ARBA00023027"/>
    </source>
</evidence>
<accession>A0A545AJS2</accession>
<dbReference type="Gene3D" id="3.20.20.220">
    <property type="match status" value="1"/>
</dbReference>
<evidence type="ECO:0000256" key="2">
    <source>
        <dbReference type="ARBA" id="ARBA00004777"/>
    </source>
</evidence>
<dbReference type="SUPFAM" id="SSF51730">
    <property type="entry name" value="FAD-linked oxidoreductase"/>
    <property type="match status" value="1"/>
</dbReference>
<dbReference type="InterPro" id="IPR029041">
    <property type="entry name" value="FAD-linked_oxidoreductase-like"/>
</dbReference>
<keyword evidence="9" id="KW-0486">Methionine biosynthesis</keyword>
<evidence type="ECO:0000256" key="9">
    <source>
        <dbReference type="ARBA" id="ARBA00023167"/>
    </source>
</evidence>
<keyword evidence="5 12" id="KW-0285">Flavoprotein</keyword>
<organism evidence="13 14">
    <name type="scientific">Cryptosporangium phraense</name>
    <dbReference type="NCBI Taxonomy" id="2593070"/>
    <lineage>
        <taxon>Bacteria</taxon>
        <taxon>Bacillati</taxon>
        <taxon>Actinomycetota</taxon>
        <taxon>Actinomycetes</taxon>
        <taxon>Cryptosporangiales</taxon>
        <taxon>Cryptosporangiaceae</taxon>
        <taxon>Cryptosporangium</taxon>
    </lineage>
</organism>
<dbReference type="Pfam" id="PF02219">
    <property type="entry name" value="MTHFR"/>
    <property type="match status" value="1"/>
</dbReference>
<proteinExistence type="inferred from homology"/>
<keyword evidence="4" id="KW-0028">Amino-acid biosynthesis</keyword>
<keyword evidence="8" id="KW-0520">NAD</keyword>
<dbReference type="InParanoid" id="A0A545AJS2"/>
<comment type="pathway">
    <text evidence="2 12">One-carbon metabolism; tetrahydrofolate interconversion.</text>
</comment>
<keyword evidence="14" id="KW-1185">Reference proteome</keyword>
<dbReference type="NCBIfam" id="TIGR00676">
    <property type="entry name" value="fadh2"/>
    <property type="match status" value="1"/>
</dbReference>
<protein>
    <recommendedName>
        <fullName evidence="12">Methylenetetrahydrofolate reductase</fullName>
        <ecNumber evidence="12">1.5.1.54</ecNumber>
    </recommendedName>
</protein>
<dbReference type="GO" id="GO:0071949">
    <property type="term" value="F:FAD binding"/>
    <property type="evidence" value="ECO:0007669"/>
    <property type="project" value="TreeGrafter"/>
</dbReference>
<evidence type="ECO:0000256" key="1">
    <source>
        <dbReference type="ARBA" id="ARBA00001974"/>
    </source>
</evidence>
<dbReference type="GO" id="GO:0005829">
    <property type="term" value="C:cytosol"/>
    <property type="evidence" value="ECO:0007669"/>
    <property type="project" value="InterPro"/>
</dbReference>
<dbReference type="InterPro" id="IPR004620">
    <property type="entry name" value="MTHF_reductase_bac"/>
</dbReference>
<evidence type="ECO:0000256" key="4">
    <source>
        <dbReference type="ARBA" id="ARBA00022605"/>
    </source>
</evidence>
<evidence type="ECO:0000256" key="7">
    <source>
        <dbReference type="ARBA" id="ARBA00023002"/>
    </source>
</evidence>
<comment type="pathway">
    <text evidence="10">Amino-acid biosynthesis; L-methionine biosynthesis via de novo pathway.</text>
</comment>
<dbReference type="AlphaFoldDB" id="A0A545AJS2"/>
<evidence type="ECO:0000256" key="5">
    <source>
        <dbReference type="ARBA" id="ARBA00022630"/>
    </source>
</evidence>
<dbReference type="InterPro" id="IPR003171">
    <property type="entry name" value="Mehydrof_redctse-like"/>
</dbReference>
<dbReference type="GO" id="GO:0035999">
    <property type="term" value="P:tetrahydrofolate interconversion"/>
    <property type="evidence" value="ECO:0007669"/>
    <property type="project" value="UniProtKB-UniPathway"/>
</dbReference>
<dbReference type="Proteomes" id="UP000317982">
    <property type="component" value="Unassembled WGS sequence"/>
</dbReference>
<evidence type="ECO:0000256" key="10">
    <source>
        <dbReference type="ARBA" id="ARBA00034478"/>
    </source>
</evidence>
<keyword evidence="6 12" id="KW-0274">FAD</keyword>
<dbReference type="RefSeq" id="WP_142708065.1">
    <property type="nucleotide sequence ID" value="NZ_VIRS01000025.1"/>
</dbReference>